<accession>A0A7G7VJR4</accession>
<dbReference type="GO" id="GO:0051539">
    <property type="term" value="F:4 iron, 4 sulfur cluster binding"/>
    <property type="evidence" value="ECO:0007669"/>
    <property type="project" value="UniProtKB-KW"/>
</dbReference>
<dbReference type="InterPro" id="IPR017900">
    <property type="entry name" value="4Fe4S_Fe_S_CS"/>
</dbReference>
<dbReference type="Proteomes" id="UP000515480">
    <property type="component" value="Chromosome"/>
</dbReference>
<dbReference type="RefSeq" id="WP_185980357.1">
    <property type="nucleotide sequence ID" value="NZ_CP060204.1"/>
</dbReference>
<dbReference type="SUPFAM" id="SSF54862">
    <property type="entry name" value="4Fe-4S ferredoxins"/>
    <property type="match status" value="1"/>
</dbReference>
<feature type="domain" description="4Fe-4S ferredoxin-type" evidence="6">
    <location>
        <begin position="40"/>
        <end position="69"/>
    </location>
</feature>
<reference evidence="7 8" key="1">
    <citation type="submission" date="2020-07" db="EMBL/GenBank/DDBJ databases">
        <title>Complete genome and description of Selenomonas timonensis sp. nov., a new bacterium isolated from a gingivitis subject.</title>
        <authorList>
            <person name="Antezack A."/>
        </authorList>
    </citation>
    <scope>NUCLEOTIDE SEQUENCE [LARGE SCALE GENOMIC DNA]</scope>
    <source>
        <strain evidence="7 8">Marseille-Q3039</strain>
    </source>
</reference>
<dbReference type="KEGG" id="stim:H1B31_11045"/>
<dbReference type="PANTHER" id="PTHR10849">
    <property type="entry name" value="NADH DEHYDROGENASE UBIQUINONE IRON-SULFUR PROTEIN 8, MITOCHONDRIAL"/>
    <property type="match status" value="1"/>
</dbReference>
<dbReference type="InterPro" id="IPR017896">
    <property type="entry name" value="4Fe4S_Fe-S-bd"/>
</dbReference>
<proteinExistence type="predicted"/>
<evidence type="ECO:0000256" key="5">
    <source>
        <dbReference type="SAM" id="MobiDB-lite"/>
    </source>
</evidence>
<dbReference type="EMBL" id="CP060204">
    <property type="protein sequence ID" value="QNH54357.1"/>
    <property type="molecule type" value="Genomic_DNA"/>
</dbReference>
<evidence type="ECO:0000259" key="6">
    <source>
        <dbReference type="PROSITE" id="PS51379"/>
    </source>
</evidence>
<sequence>MFGKGLLTGMSVTWKHLWGKKETFCYPEEKLPMTDNFRGGNLAMDWRVCIGCSMCANACPNKALDLTIVQDAKKKRHMKSYVHKSGRCLYCNLCVEVCPVKTLVWDKEYAISTWSKETMTHDAMTDADRADLEEFLAQVEVEAAEEKAKKEAAAKAKAEAAAKAKAEAEKAAAENPETAKPAAAEKPAAPADAAEKMAAAKAAAAKAAAAKAAAAKSPVAEKSAETKAEPPVETKNTEQKGGTA</sequence>
<dbReference type="PROSITE" id="PS51379">
    <property type="entry name" value="4FE4S_FER_2"/>
    <property type="match status" value="2"/>
</dbReference>
<keyword evidence="1" id="KW-0004">4Fe-4S</keyword>
<protein>
    <submittedName>
        <fullName evidence="7">4Fe-4S dicluster domain-containing protein</fullName>
    </submittedName>
</protein>
<feature type="region of interest" description="Disordered" evidence="5">
    <location>
        <begin position="165"/>
        <end position="244"/>
    </location>
</feature>
<dbReference type="GO" id="GO:0016020">
    <property type="term" value="C:membrane"/>
    <property type="evidence" value="ECO:0007669"/>
    <property type="project" value="InterPro"/>
</dbReference>
<name>A0A7G7VJR4_9FIRM</name>
<dbReference type="GO" id="GO:0016651">
    <property type="term" value="F:oxidoreductase activity, acting on NAD(P)H"/>
    <property type="evidence" value="ECO:0007669"/>
    <property type="project" value="InterPro"/>
</dbReference>
<dbReference type="InterPro" id="IPR010226">
    <property type="entry name" value="NADH_quinone_OxRdtase_chainI"/>
</dbReference>
<gene>
    <name evidence="7" type="ORF">H1B31_11045</name>
</gene>
<dbReference type="AlphaFoldDB" id="A0A7G7VJR4"/>
<evidence type="ECO:0000256" key="4">
    <source>
        <dbReference type="ARBA" id="ARBA00023014"/>
    </source>
</evidence>
<keyword evidence="4" id="KW-0411">Iron-sulfur</keyword>
<evidence type="ECO:0000256" key="1">
    <source>
        <dbReference type="ARBA" id="ARBA00022485"/>
    </source>
</evidence>
<feature type="compositionally biased region" description="Low complexity" evidence="5">
    <location>
        <begin position="173"/>
        <end position="221"/>
    </location>
</feature>
<feature type="compositionally biased region" description="Basic and acidic residues" evidence="5">
    <location>
        <begin position="222"/>
        <end position="238"/>
    </location>
</feature>
<keyword evidence="2" id="KW-0479">Metal-binding</keyword>
<dbReference type="Pfam" id="PF12838">
    <property type="entry name" value="Fer4_7"/>
    <property type="match status" value="1"/>
</dbReference>
<evidence type="ECO:0000313" key="7">
    <source>
        <dbReference type="EMBL" id="QNH54357.1"/>
    </source>
</evidence>
<keyword evidence="8" id="KW-1185">Reference proteome</keyword>
<dbReference type="GO" id="GO:0046872">
    <property type="term" value="F:metal ion binding"/>
    <property type="evidence" value="ECO:0007669"/>
    <property type="project" value="UniProtKB-KW"/>
</dbReference>
<keyword evidence="3" id="KW-0408">Iron</keyword>
<dbReference type="Gene3D" id="3.30.70.3270">
    <property type="match status" value="1"/>
</dbReference>
<dbReference type="PROSITE" id="PS00198">
    <property type="entry name" value="4FE4S_FER_1"/>
    <property type="match status" value="1"/>
</dbReference>
<evidence type="ECO:0000256" key="3">
    <source>
        <dbReference type="ARBA" id="ARBA00023004"/>
    </source>
</evidence>
<organism evidence="7 8">
    <name type="scientific">Selenomonas timonae</name>
    <dbReference type="NCBI Taxonomy" id="2754044"/>
    <lineage>
        <taxon>Bacteria</taxon>
        <taxon>Bacillati</taxon>
        <taxon>Bacillota</taxon>
        <taxon>Negativicutes</taxon>
        <taxon>Selenomonadales</taxon>
        <taxon>Selenomonadaceae</taxon>
        <taxon>Selenomonas</taxon>
    </lineage>
</organism>
<feature type="domain" description="4Fe-4S ferredoxin-type" evidence="6">
    <location>
        <begin position="78"/>
        <end position="108"/>
    </location>
</feature>
<evidence type="ECO:0000256" key="2">
    <source>
        <dbReference type="ARBA" id="ARBA00022723"/>
    </source>
</evidence>
<evidence type="ECO:0000313" key="8">
    <source>
        <dbReference type="Proteomes" id="UP000515480"/>
    </source>
</evidence>